<protein>
    <submittedName>
        <fullName evidence="2">Uncharacterized protein</fullName>
    </submittedName>
</protein>
<reference evidence="2 3" key="1">
    <citation type="submission" date="2024-05" db="EMBL/GenBank/DDBJ databases">
        <title>Haplotype-resolved chromosome-level genome assembly of Huyou (Citrus changshanensis).</title>
        <authorList>
            <person name="Miao C."/>
            <person name="Chen W."/>
            <person name="Wu Y."/>
            <person name="Wang L."/>
            <person name="Zhao S."/>
            <person name="Grierson D."/>
            <person name="Xu C."/>
            <person name="Chen K."/>
        </authorList>
    </citation>
    <scope>NUCLEOTIDE SEQUENCE [LARGE SCALE GENOMIC DNA]</scope>
    <source>
        <strain evidence="2">01-14</strain>
        <tissue evidence="2">Leaf</tissue>
    </source>
</reference>
<gene>
    <name evidence="2" type="ORF">WN944_026232</name>
</gene>
<proteinExistence type="predicted"/>
<keyword evidence="3" id="KW-1185">Reference proteome</keyword>
<accession>A0AAP0LR95</accession>
<dbReference type="Proteomes" id="UP001428341">
    <property type="component" value="Unassembled WGS sequence"/>
</dbReference>
<evidence type="ECO:0000313" key="3">
    <source>
        <dbReference type="Proteomes" id="UP001428341"/>
    </source>
</evidence>
<organism evidence="2 3">
    <name type="scientific">Citrus x changshan-huyou</name>
    <dbReference type="NCBI Taxonomy" id="2935761"/>
    <lineage>
        <taxon>Eukaryota</taxon>
        <taxon>Viridiplantae</taxon>
        <taxon>Streptophyta</taxon>
        <taxon>Embryophyta</taxon>
        <taxon>Tracheophyta</taxon>
        <taxon>Spermatophyta</taxon>
        <taxon>Magnoliopsida</taxon>
        <taxon>eudicotyledons</taxon>
        <taxon>Gunneridae</taxon>
        <taxon>Pentapetalae</taxon>
        <taxon>rosids</taxon>
        <taxon>malvids</taxon>
        <taxon>Sapindales</taxon>
        <taxon>Rutaceae</taxon>
        <taxon>Aurantioideae</taxon>
        <taxon>Citrus</taxon>
    </lineage>
</organism>
<dbReference type="EMBL" id="JBCGBO010000024">
    <property type="protein sequence ID" value="KAK9183083.1"/>
    <property type="molecule type" value="Genomic_DNA"/>
</dbReference>
<sequence>MESGVNRFALCDPKTRFKGHNIATNEPLPVASNVEHPSRTVSGVPRVRDGVSDGQEVTEFQQEVGGEMHKQGGAQDKGKAVPVFVMPLDSVTTLNTVNRRRRWTRASRR</sequence>
<comment type="caution">
    <text evidence="2">The sequence shown here is derived from an EMBL/GenBank/DDBJ whole genome shotgun (WGS) entry which is preliminary data.</text>
</comment>
<evidence type="ECO:0000313" key="2">
    <source>
        <dbReference type="EMBL" id="KAK9183083.1"/>
    </source>
</evidence>
<dbReference type="AlphaFoldDB" id="A0AAP0LR95"/>
<evidence type="ECO:0000256" key="1">
    <source>
        <dbReference type="SAM" id="MobiDB-lite"/>
    </source>
</evidence>
<name>A0AAP0LR95_9ROSI</name>
<feature type="region of interest" description="Disordered" evidence="1">
    <location>
        <begin position="28"/>
        <end position="50"/>
    </location>
</feature>